<dbReference type="AlphaFoldDB" id="A0A3N4IW27"/>
<keyword evidence="1" id="KW-0732">Signal</keyword>
<feature type="chain" id="PRO_5017983276" evidence="1">
    <location>
        <begin position="24"/>
        <end position="177"/>
    </location>
</feature>
<name>A0A3N4IW27_9PEZI</name>
<protein>
    <submittedName>
        <fullName evidence="2">Uncharacterized protein</fullName>
    </submittedName>
</protein>
<feature type="signal peptide" evidence="1">
    <location>
        <begin position="1"/>
        <end position="23"/>
    </location>
</feature>
<sequence length="177" mass="19499">MPTQMHGTVASWAMVLIMTGTNAGAFEWGNLSLVAEGQLYQFTNEHQDRTKTPDMAIIPGYHFWPTVVFEFGYTELYDDLKADVKLFLEGSAGGIIKAILIKLKPIQQGETNIQKGFVEIWHLADGHAKKDGGRKVTILTISSQKLTLGDILGDEFGKMVADGWGEDATLLLQLDSL</sequence>
<gene>
    <name evidence="2" type="ORF">L873DRAFT_1796363</name>
</gene>
<organism evidence="2 3">
    <name type="scientific">Choiromyces venosus 120613-1</name>
    <dbReference type="NCBI Taxonomy" id="1336337"/>
    <lineage>
        <taxon>Eukaryota</taxon>
        <taxon>Fungi</taxon>
        <taxon>Dikarya</taxon>
        <taxon>Ascomycota</taxon>
        <taxon>Pezizomycotina</taxon>
        <taxon>Pezizomycetes</taxon>
        <taxon>Pezizales</taxon>
        <taxon>Tuberaceae</taxon>
        <taxon>Choiromyces</taxon>
    </lineage>
</organism>
<reference evidence="2 3" key="1">
    <citation type="journal article" date="2018" name="Nat. Ecol. Evol.">
        <title>Pezizomycetes genomes reveal the molecular basis of ectomycorrhizal truffle lifestyle.</title>
        <authorList>
            <person name="Murat C."/>
            <person name="Payen T."/>
            <person name="Noel B."/>
            <person name="Kuo A."/>
            <person name="Morin E."/>
            <person name="Chen J."/>
            <person name="Kohler A."/>
            <person name="Krizsan K."/>
            <person name="Balestrini R."/>
            <person name="Da Silva C."/>
            <person name="Montanini B."/>
            <person name="Hainaut M."/>
            <person name="Levati E."/>
            <person name="Barry K.W."/>
            <person name="Belfiori B."/>
            <person name="Cichocki N."/>
            <person name="Clum A."/>
            <person name="Dockter R.B."/>
            <person name="Fauchery L."/>
            <person name="Guy J."/>
            <person name="Iotti M."/>
            <person name="Le Tacon F."/>
            <person name="Lindquist E.A."/>
            <person name="Lipzen A."/>
            <person name="Malagnac F."/>
            <person name="Mello A."/>
            <person name="Molinier V."/>
            <person name="Miyauchi S."/>
            <person name="Poulain J."/>
            <person name="Riccioni C."/>
            <person name="Rubini A."/>
            <person name="Sitrit Y."/>
            <person name="Splivallo R."/>
            <person name="Traeger S."/>
            <person name="Wang M."/>
            <person name="Zifcakova L."/>
            <person name="Wipf D."/>
            <person name="Zambonelli A."/>
            <person name="Paolocci F."/>
            <person name="Nowrousian M."/>
            <person name="Ottonello S."/>
            <person name="Baldrian P."/>
            <person name="Spatafora J.W."/>
            <person name="Henrissat B."/>
            <person name="Nagy L.G."/>
            <person name="Aury J.M."/>
            <person name="Wincker P."/>
            <person name="Grigoriev I.V."/>
            <person name="Bonfante P."/>
            <person name="Martin F.M."/>
        </authorList>
    </citation>
    <scope>NUCLEOTIDE SEQUENCE [LARGE SCALE GENOMIC DNA]</scope>
    <source>
        <strain evidence="2 3">120613-1</strain>
    </source>
</reference>
<dbReference type="Proteomes" id="UP000276215">
    <property type="component" value="Unassembled WGS sequence"/>
</dbReference>
<accession>A0A3N4IW27</accession>
<proteinExistence type="predicted"/>
<dbReference type="EMBL" id="ML120627">
    <property type="protein sequence ID" value="RPA88998.1"/>
    <property type="molecule type" value="Genomic_DNA"/>
</dbReference>
<keyword evidence="3" id="KW-1185">Reference proteome</keyword>
<evidence type="ECO:0000313" key="3">
    <source>
        <dbReference type="Proteomes" id="UP000276215"/>
    </source>
</evidence>
<evidence type="ECO:0000313" key="2">
    <source>
        <dbReference type="EMBL" id="RPA88998.1"/>
    </source>
</evidence>
<evidence type="ECO:0000256" key="1">
    <source>
        <dbReference type="SAM" id="SignalP"/>
    </source>
</evidence>